<dbReference type="PATRIC" id="fig|234621.6.peg.427"/>
<dbReference type="Pfam" id="PF00743">
    <property type="entry name" value="FMO-like"/>
    <property type="match status" value="1"/>
</dbReference>
<dbReference type="SMR" id="Q3L973"/>
<dbReference type="GO" id="GO:0004499">
    <property type="term" value="F:N,N-dimethylaniline monooxygenase activity"/>
    <property type="evidence" value="ECO:0007669"/>
    <property type="project" value="InterPro"/>
</dbReference>
<dbReference type="InterPro" id="IPR050775">
    <property type="entry name" value="FAD-binding_Monooxygenases"/>
</dbReference>
<dbReference type="KEGG" id="rer:RER_pREL1-02970"/>
<evidence type="ECO:0000313" key="7">
    <source>
        <dbReference type="Proteomes" id="UP000002204"/>
    </source>
</evidence>
<comment type="similarity">
    <text evidence="1">Belongs to the FAD-binding monooxygenase family.</text>
</comment>
<evidence type="ECO:0000313" key="6">
    <source>
        <dbReference type="EMBL" id="BAE46240.1"/>
    </source>
</evidence>
<dbReference type="RefSeq" id="WP_011331502.1">
    <property type="nucleotide sequence ID" value="NC_007491.1"/>
</dbReference>
<gene>
    <name evidence="6" type="ordered locus">RER_pREL1-02970</name>
</gene>
<dbReference type="Gene3D" id="3.50.50.60">
    <property type="entry name" value="FAD/NAD(P)-binding domain"/>
    <property type="match status" value="2"/>
</dbReference>
<dbReference type="SUPFAM" id="SSF51905">
    <property type="entry name" value="FAD/NAD(P)-binding domain"/>
    <property type="match status" value="2"/>
</dbReference>
<keyword evidence="5" id="KW-0560">Oxidoreductase</keyword>
<reference evidence="7" key="1">
    <citation type="submission" date="2005-03" db="EMBL/GenBank/DDBJ databases">
        <title>Comparison of the complete genome sequences of Rhodococcus erythropolis PR4 and Rhodococcus opacus B4.</title>
        <authorList>
            <person name="Takarada H."/>
            <person name="Sekine M."/>
            <person name="Hosoyama A."/>
            <person name="Yamada R."/>
            <person name="Fujisawa T."/>
            <person name="Omata S."/>
            <person name="Shimizu A."/>
            <person name="Tsukatani N."/>
            <person name="Tanikawa S."/>
            <person name="Fujita N."/>
            <person name="Harayama S."/>
        </authorList>
    </citation>
    <scope>NUCLEOTIDE SEQUENCE [LARGE SCALE GENOMIC DNA]</scope>
    <source>
        <strain evidence="7">PR4 / NBRC 100887</strain>
        <plasmid evidence="7">pREL1</plasmid>
    </source>
</reference>
<keyword evidence="3" id="KW-0274">FAD</keyword>
<evidence type="ECO:0000256" key="4">
    <source>
        <dbReference type="ARBA" id="ARBA00022857"/>
    </source>
</evidence>
<dbReference type="AlphaFoldDB" id="Q3L973"/>
<organism evidence="6 7">
    <name type="scientific">Rhodococcus erythropolis (strain PR4 / NBRC 100887)</name>
    <dbReference type="NCBI Taxonomy" id="234621"/>
    <lineage>
        <taxon>Bacteria</taxon>
        <taxon>Bacillati</taxon>
        <taxon>Actinomycetota</taxon>
        <taxon>Actinomycetes</taxon>
        <taxon>Mycobacteriales</taxon>
        <taxon>Nocardiaceae</taxon>
        <taxon>Rhodococcus</taxon>
        <taxon>Rhodococcus erythropolis group</taxon>
    </lineage>
</organism>
<evidence type="ECO:0000256" key="3">
    <source>
        <dbReference type="ARBA" id="ARBA00022827"/>
    </source>
</evidence>
<geneLocation type="plasmid" evidence="6 7">
    <name>pREL1</name>
</geneLocation>
<dbReference type="HOGENOM" id="CLU_006937_8_1_11"/>
<evidence type="ECO:0000256" key="1">
    <source>
        <dbReference type="ARBA" id="ARBA00010139"/>
    </source>
</evidence>
<proteinExistence type="inferred from homology"/>
<dbReference type="InterPro" id="IPR036188">
    <property type="entry name" value="FAD/NAD-bd_sf"/>
</dbReference>
<protein>
    <submittedName>
        <fullName evidence="6">Baeyer-Villiger monooxygenase</fullName>
    </submittedName>
</protein>
<reference evidence="6 7" key="2">
    <citation type="journal article" date="2006" name="Environ. Microbiol.">
        <title>Sequence analysis of three plasmids harboured in Rhodococcus erythropolis strain PR4.</title>
        <authorList>
            <person name="Sekine M."/>
            <person name="Tanikawa S."/>
            <person name="Omata S."/>
            <person name="Saito M."/>
            <person name="Fujisawa T."/>
            <person name="Tsukatani N."/>
            <person name="Tajima T."/>
            <person name="Sekigawa T."/>
            <person name="Kosugi H."/>
            <person name="Matsuo Y."/>
            <person name="Nishiko R."/>
            <person name="Imamura K."/>
            <person name="Ito M."/>
            <person name="Narita H."/>
            <person name="Tago S."/>
            <person name="Fujita N."/>
            <person name="Harayama S."/>
        </authorList>
    </citation>
    <scope>NUCLEOTIDE SEQUENCE [LARGE SCALE GENOMIC DNA]</scope>
    <source>
        <strain evidence="7">PR4 / NBRC 100887</strain>
        <plasmid evidence="6 7">pREL1</plasmid>
    </source>
</reference>
<evidence type="ECO:0000256" key="2">
    <source>
        <dbReference type="ARBA" id="ARBA00022630"/>
    </source>
</evidence>
<dbReference type="GO" id="GO:0050660">
    <property type="term" value="F:flavin adenine dinucleotide binding"/>
    <property type="evidence" value="ECO:0007669"/>
    <property type="project" value="InterPro"/>
</dbReference>
<dbReference type="Proteomes" id="UP000002204">
    <property type="component" value="Plasmid pREL1"/>
</dbReference>
<keyword evidence="6" id="KW-0614">Plasmid</keyword>
<dbReference type="GO" id="GO:0050661">
    <property type="term" value="F:NADP binding"/>
    <property type="evidence" value="ECO:0007669"/>
    <property type="project" value="InterPro"/>
</dbReference>
<evidence type="ECO:0000256" key="5">
    <source>
        <dbReference type="ARBA" id="ARBA00023002"/>
    </source>
</evidence>
<dbReference type="PANTHER" id="PTHR43098">
    <property type="entry name" value="L-ORNITHINE N(5)-MONOOXYGENASE-RELATED"/>
    <property type="match status" value="1"/>
</dbReference>
<sequence>MEPDTSLDAIVIGAGFAGIYALHKLRNELGLAVRCFDKADGVGGTWHWNRYPGAKSDSEGFVYRYSFDKEMLQQWSWTNRYLEQAEVLEYLNAVVDRHDLRRDIQLETAVTSARWDDSLARWEVRTDSSKVYRSKYLITALGVLSEPNTPEIPGIEQFSGQVVHTSRWPEGLDVAGRKVGVIGTGSTGTQFICTAAETAQQLTVFQRTAQYSIPSGNGPIDQEYLDRCRSNYDAIWDQVRNSIVGCGFEESTVSATSVSEAERTRVFEESWQRGNAFHFMFGTFNDIIFDPAANLAAADFVRDKIAAIVDDPDTARKLMPSGYYATRPIANKGYYETFNRPNVSLVSIKDNPITRLTENAVVTADGTEHEIDLLVLATGFDAGYKKMHLTGRDGTPISELWNETTAAYLGIATHQFPNMFMVYGPNSVFTNLPPGIETQVEWITELIRQAETQGSATVEADETAVRTWAQLCDDIANASLFPKAHSWIFGANIPGKTSRALFYFAGLGNYRRVLADEADADYPNFTFRSDDHTSLEREHASIPQ</sequence>
<accession>Q3L973</accession>
<dbReference type="PANTHER" id="PTHR43098:SF5">
    <property type="entry name" value="DUAL-FUNCTIONAL MONOOXYGENASE_METHYLTRANSFERASE PSOF"/>
    <property type="match status" value="1"/>
</dbReference>
<keyword evidence="6" id="KW-0503">Monooxygenase</keyword>
<name>Q3L973_RHOE4</name>
<dbReference type="EMBL" id="AP008931">
    <property type="protein sequence ID" value="BAE46240.1"/>
    <property type="molecule type" value="Genomic_DNA"/>
</dbReference>
<keyword evidence="4" id="KW-0521">NADP</keyword>
<keyword evidence="2" id="KW-0285">Flavoprotein</keyword>
<dbReference type="InterPro" id="IPR020946">
    <property type="entry name" value="Flavin_mOase-like"/>
</dbReference>